<reference evidence="1 2" key="1">
    <citation type="submission" date="2016-10" db="EMBL/GenBank/DDBJ databases">
        <authorList>
            <person name="de Groot N.N."/>
        </authorList>
    </citation>
    <scope>NUCLEOTIDE SEQUENCE [LARGE SCALE GENOMIC DNA]</scope>
    <source>
        <strain evidence="1 2">L 420-91</strain>
    </source>
</reference>
<accession>A0A1G8F4U3</accession>
<dbReference type="EMBL" id="FNDE01000056">
    <property type="protein sequence ID" value="SDH77160.1"/>
    <property type="molecule type" value="Genomic_DNA"/>
</dbReference>
<dbReference type="Pfam" id="PF11436">
    <property type="entry name" value="DUF3199"/>
    <property type="match status" value="1"/>
</dbReference>
<dbReference type="InterPro" id="IPR006450">
    <property type="entry name" value="Phage_HK97_gp6-like"/>
</dbReference>
<dbReference type="SUPFAM" id="SSF116915">
    <property type="entry name" value="Hypothetical protein YqbG"/>
    <property type="match status" value="1"/>
</dbReference>
<dbReference type="AlphaFoldDB" id="A0A1G8F4U3"/>
<dbReference type="Gene3D" id="1.10.3230.10">
    <property type="entry name" value="YqbG-like"/>
    <property type="match status" value="1"/>
</dbReference>
<name>A0A1G8F4U3_ANETH</name>
<gene>
    <name evidence="1" type="ORF">SAMN04489735_105610</name>
</gene>
<sequence>MPYATMQEVRDQTSFPEVKALEDGKLTGYIERAESWIHRATGRKFREETDPDTLSELRTAVVLLVEYLWYHDHPDVREGALSQVESEKIGSYSYKVSGAGDTVQEMEFQATHTGIQELDSILESLKVQPVQGALFFSISGPSRVRNSEV</sequence>
<dbReference type="InterPro" id="IPR013514">
    <property type="entry name" value="DUF3199_YqbG"/>
</dbReference>
<proteinExistence type="predicted"/>
<evidence type="ECO:0000313" key="2">
    <source>
        <dbReference type="Proteomes" id="UP000198956"/>
    </source>
</evidence>
<dbReference type="InterPro" id="IPR036558">
    <property type="entry name" value="YqbG-like_sf"/>
</dbReference>
<protein>
    <submittedName>
        <fullName evidence="1">Phage gp6-like head-tail connector protein</fullName>
    </submittedName>
</protein>
<evidence type="ECO:0000313" key="1">
    <source>
        <dbReference type="EMBL" id="SDH77160.1"/>
    </source>
</evidence>
<dbReference type="NCBIfam" id="TIGR01560">
    <property type="entry name" value="put_DNA_pack"/>
    <property type="match status" value="1"/>
</dbReference>
<dbReference type="RefSeq" id="WP_091261431.1">
    <property type="nucleotide sequence ID" value="NZ_FNDE01000056.1"/>
</dbReference>
<dbReference type="OrthoDB" id="266913at2"/>
<dbReference type="Proteomes" id="UP000198956">
    <property type="component" value="Unassembled WGS sequence"/>
</dbReference>
<organism evidence="1 2">
    <name type="scientific">Aneurinibacillus thermoaerophilus</name>
    <dbReference type="NCBI Taxonomy" id="143495"/>
    <lineage>
        <taxon>Bacteria</taxon>
        <taxon>Bacillati</taxon>
        <taxon>Bacillota</taxon>
        <taxon>Bacilli</taxon>
        <taxon>Bacillales</taxon>
        <taxon>Paenibacillaceae</taxon>
        <taxon>Aneurinibacillus group</taxon>
        <taxon>Aneurinibacillus</taxon>
    </lineage>
</organism>